<gene>
    <name evidence="1" type="ORF">FBU59_000483</name>
</gene>
<proteinExistence type="predicted"/>
<dbReference type="Proteomes" id="UP001150603">
    <property type="component" value="Unassembled WGS sequence"/>
</dbReference>
<sequence>MPRSVARLSGWKPTLSPRRAVACVSAMVRRFVRMHVNSLRSASRSMIGRYWDSWPSMSDRLGIGSRRLSHQSGGGTPENRSLLQWLQISSAVSLSICLNSSKTAPDGPGALFAGRSSTAFHSSSAVISWTARV</sequence>
<comment type="caution">
    <text evidence="1">The sequence shown here is derived from an EMBL/GenBank/DDBJ whole genome shotgun (WGS) entry which is preliminary data.</text>
</comment>
<evidence type="ECO:0000313" key="1">
    <source>
        <dbReference type="EMBL" id="KAJ1950865.1"/>
    </source>
</evidence>
<reference evidence="1" key="1">
    <citation type="submission" date="2022-07" db="EMBL/GenBank/DDBJ databases">
        <title>Phylogenomic reconstructions and comparative analyses of Kickxellomycotina fungi.</title>
        <authorList>
            <person name="Reynolds N.K."/>
            <person name="Stajich J.E."/>
            <person name="Barry K."/>
            <person name="Grigoriev I.V."/>
            <person name="Crous P."/>
            <person name="Smith M.E."/>
        </authorList>
    </citation>
    <scope>NUCLEOTIDE SEQUENCE</scope>
    <source>
        <strain evidence="1">NRRL 5244</strain>
    </source>
</reference>
<keyword evidence="2" id="KW-1185">Reference proteome</keyword>
<protein>
    <submittedName>
        <fullName evidence="1">Uncharacterized protein</fullName>
    </submittedName>
</protein>
<accession>A0ACC1JGH4</accession>
<organism evidence="1 2">
    <name type="scientific">Linderina macrospora</name>
    <dbReference type="NCBI Taxonomy" id="4868"/>
    <lineage>
        <taxon>Eukaryota</taxon>
        <taxon>Fungi</taxon>
        <taxon>Fungi incertae sedis</taxon>
        <taxon>Zoopagomycota</taxon>
        <taxon>Kickxellomycotina</taxon>
        <taxon>Kickxellomycetes</taxon>
        <taxon>Kickxellales</taxon>
        <taxon>Kickxellaceae</taxon>
        <taxon>Linderina</taxon>
    </lineage>
</organism>
<evidence type="ECO:0000313" key="2">
    <source>
        <dbReference type="Proteomes" id="UP001150603"/>
    </source>
</evidence>
<name>A0ACC1JGH4_9FUNG</name>
<dbReference type="EMBL" id="JANBPW010000105">
    <property type="protein sequence ID" value="KAJ1950865.1"/>
    <property type="molecule type" value="Genomic_DNA"/>
</dbReference>